<organism evidence="1 2">
    <name type="scientific">Zizania palustris</name>
    <name type="common">Northern wild rice</name>
    <dbReference type="NCBI Taxonomy" id="103762"/>
    <lineage>
        <taxon>Eukaryota</taxon>
        <taxon>Viridiplantae</taxon>
        <taxon>Streptophyta</taxon>
        <taxon>Embryophyta</taxon>
        <taxon>Tracheophyta</taxon>
        <taxon>Spermatophyta</taxon>
        <taxon>Magnoliopsida</taxon>
        <taxon>Liliopsida</taxon>
        <taxon>Poales</taxon>
        <taxon>Poaceae</taxon>
        <taxon>BOP clade</taxon>
        <taxon>Oryzoideae</taxon>
        <taxon>Oryzeae</taxon>
        <taxon>Zizaniinae</taxon>
        <taxon>Zizania</taxon>
    </lineage>
</organism>
<keyword evidence="2" id="KW-1185">Reference proteome</keyword>
<reference evidence="1" key="2">
    <citation type="submission" date="2021-02" db="EMBL/GenBank/DDBJ databases">
        <authorList>
            <person name="Kimball J.A."/>
            <person name="Haas M.W."/>
            <person name="Macchietto M."/>
            <person name="Kono T."/>
            <person name="Duquette J."/>
            <person name="Shao M."/>
        </authorList>
    </citation>
    <scope>NUCLEOTIDE SEQUENCE</scope>
    <source>
        <tissue evidence="1">Fresh leaf tissue</tissue>
    </source>
</reference>
<comment type="caution">
    <text evidence="1">The sequence shown here is derived from an EMBL/GenBank/DDBJ whole genome shotgun (WGS) entry which is preliminary data.</text>
</comment>
<accession>A0A8J5TMD1</accession>
<protein>
    <submittedName>
        <fullName evidence="1">Uncharacterized protein</fullName>
    </submittedName>
</protein>
<proteinExistence type="predicted"/>
<evidence type="ECO:0000313" key="1">
    <source>
        <dbReference type="EMBL" id="KAG8084171.1"/>
    </source>
</evidence>
<reference evidence="1" key="1">
    <citation type="journal article" date="2021" name="bioRxiv">
        <title>Whole Genome Assembly and Annotation of Northern Wild Rice, Zizania palustris L., Supports a Whole Genome Duplication in the Zizania Genus.</title>
        <authorList>
            <person name="Haas M."/>
            <person name="Kono T."/>
            <person name="Macchietto M."/>
            <person name="Millas R."/>
            <person name="McGilp L."/>
            <person name="Shao M."/>
            <person name="Duquette J."/>
            <person name="Hirsch C.N."/>
            <person name="Kimball J."/>
        </authorList>
    </citation>
    <scope>NUCLEOTIDE SEQUENCE</scope>
    <source>
        <tissue evidence="1">Fresh leaf tissue</tissue>
    </source>
</reference>
<sequence length="104" mass="11153">MAGSGTTIAGSSVPPTAANLPPALLAFLHRGHGLAGPECTTDLLLGYGCGLARPMRCHGHPFHSVAASSGWIWLPRGKIWCPRCRIQRPHCLRAPVPGYRHRLL</sequence>
<evidence type="ECO:0000313" key="2">
    <source>
        <dbReference type="Proteomes" id="UP000729402"/>
    </source>
</evidence>
<name>A0A8J5TMD1_ZIZPA</name>
<dbReference type="Proteomes" id="UP000729402">
    <property type="component" value="Unassembled WGS sequence"/>
</dbReference>
<dbReference type="AlphaFoldDB" id="A0A8J5TMD1"/>
<gene>
    <name evidence="1" type="ORF">GUJ93_ZPchr0010g8170</name>
</gene>
<dbReference type="EMBL" id="JAAALK010000082">
    <property type="protein sequence ID" value="KAG8084171.1"/>
    <property type="molecule type" value="Genomic_DNA"/>
</dbReference>